<dbReference type="PANTHER" id="PTHR34406:SF1">
    <property type="entry name" value="PROTEIN YCEI"/>
    <property type="match status" value="1"/>
</dbReference>
<protein>
    <recommendedName>
        <fullName evidence="2">Lipid/polyisoprenoid-binding YceI-like domain-containing protein</fullName>
    </recommendedName>
</protein>
<dbReference type="Gene3D" id="2.40.128.110">
    <property type="entry name" value="Lipid/polyisoprenoid-binding, YceI-like"/>
    <property type="match status" value="1"/>
</dbReference>
<dbReference type="SUPFAM" id="SSF101874">
    <property type="entry name" value="YceI-like"/>
    <property type="match status" value="1"/>
</dbReference>
<accession>A0ABQ6ZBR0</accession>
<feature type="domain" description="Lipid/polyisoprenoid-binding YceI-like" evidence="2">
    <location>
        <begin position="30"/>
        <end position="190"/>
    </location>
</feature>
<keyword evidence="1" id="KW-0732">Signal</keyword>
<dbReference type="PANTHER" id="PTHR34406">
    <property type="entry name" value="PROTEIN YCEI"/>
    <property type="match status" value="1"/>
</dbReference>
<name>A0ABQ6ZBR0_9GAMM</name>
<dbReference type="InterPro" id="IPR036761">
    <property type="entry name" value="TTHA0802/YceI-like_sf"/>
</dbReference>
<dbReference type="SMART" id="SM00867">
    <property type="entry name" value="YceI"/>
    <property type="match status" value="1"/>
</dbReference>
<proteinExistence type="predicted"/>
<feature type="chain" id="PRO_5046929666" description="Lipid/polyisoprenoid-binding YceI-like domain-containing protein" evidence="1">
    <location>
        <begin position="25"/>
        <end position="194"/>
    </location>
</feature>
<dbReference type="Proteomes" id="UP000788419">
    <property type="component" value="Unassembled WGS sequence"/>
</dbReference>
<gene>
    <name evidence="3" type="ORF">CSC65_01060</name>
</gene>
<evidence type="ECO:0000313" key="3">
    <source>
        <dbReference type="EMBL" id="KAF1697486.1"/>
    </source>
</evidence>
<organism evidence="3 4">
    <name type="scientific">Pseudoxanthomonas daejeonensis</name>
    <dbReference type="NCBI Taxonomy" id="266062"/>
    <lineage>
        <taxon>Bacteria</taxon>
        <taxon>Pseudomonadati</taxon>
        <taxon>Pseudomonadota</taxon>
        <taxon>Gammaproteobacteria</taxon>
        <taxon>Lysobacterales</taxon>
        <taxon>Lysobacteraceae</taxon>
        <taxon>Pseudoxanthomonas</taxon>
    </lineage>
</organism>
<evidence type="ECO:0000256" key="1">
    <source>
        <dbReference type="SAM" id="SignalP"/>
    </source>
</evidence>
<feature type="signal peptide" evidence="1">
    <location>
        <begin position="1"/>
        <end position="24"/>
    </location>
</feature>
<reference evidence="3 4" key="1">
    <citation type="submission" date="2017-10" db="EMBL/GenBank/DDBJ databases">
        <title>Whole genome sequencing of members of genus Pseudoxanthomonas.</title>
        <authorList>
            <person name="Kumar S."/>
            <person name="Bansal K."/>
            <person name="Kaur A."/>
            <person name="Patil P."/>
            <person name="Sharma S."/>
            <person name="Patil P.B."/>
        </authorList>
    </citation>
    <scope>NUCLEOTIDE SEQUENCE [LARGE SCALE GENOMIC DNA]</scope>
    <source>
        <strain evidence="3 4">DSM 17801</strain>
    </source>
</reference>
<comment type="caution">
    <text evidence="3">The sequence shown here is derived from an EMBL/GenBank/DDBJ whole genome shotgun (WGS) entry which is preliminary data.</text>
</comment>
<dbReference type="EMBL" id="PDWN01000001">
    <property type="protein sequence ID" value="KAF1697486.1"/>
    <property type="molecule type" value="Genomic_DNA"/>
</dbReference>
<keyword evidence="4" id="KW-1185">Reference proteome</keyword>
<evidence type="ECO:0000259" key="2">
    <source>
        <dbReference type="SMART" id="SM00867"/>
    </source>
</evidence>
<sequence>MWKSGLHVWLLCVALVVSAPTAGAQPASPTVAFDTARSWLGFEVRTRFGQRLAGEFPRYQGAVEHLPDGNHRVRLRIATSEAMIPDRPRYTSWMRSQSFFDAIRHPWMEFVSEPYAPSLLHDGGPLRGRLSLRGVTRDVELEVAPAGCARPGLECDIQVSGAIERADYGMREWQFALADQVHLEVRVRLQETAP</sequence>
<dbReference type="Pfam" id="PF04264">
    <property type="entry name" value="YceI"/>
    <property type="match status" value="1"/>
</dbReference>
<dbReference type="InterPro" id="IPR007372">
    <property type="entry name" value="Lipid/polyisoprenoid-bd_YceI"/>
</dbReference>
<evidence type="ECO:0000313" key="4">
    <source>
        <dbReference type="Proteomes" id="UP000788419"/>
    </source>
</evidence>